<protein>
    <submittedName>
        <fullName evidence="2">Uncharacterized protein</fullName>
    </submittedName>
</protein>
<feature type="compositionally biased region" description="Basic and acidic residues" evidence="1">
    <location>
        <begin position="1"/>
        <end position="11"/>
    </location>
</feature>
<evidence type="ECO:0000313" key="2">
    <source>
        <dbReference type="EMBL" id="CAD6225987.1"/>
    </source>
</evidence>
<feature type="compositionally biased region" description="Basic and acidic residues" evidence="1">
    <location>
        <begin position="31"/>
        <end position="62"/>
    </location>
</feature>
<feature type="compositionally biased region" description="Basic and acidic residues" evidence="1">
    <location>
        <begin position="137"/>
        <end position="150"/>
    </location>
</feature>
<gene>
    <name evidence="2" type="ORF">NCGR_LOCUS17859</name>
</gene>
<proteinExistence type="predicted"/>
<feature type="compositionally biased region" description="Acidic residues" evidence="1">
    <location>
        <begin position="12"/>
        <end position="24"/>
    </location>
</feature>
<evidence type="ECO:0000313" key="3">
    <source>
        <dbReference type="Proteomes" id="UP000604825"/>
    </source>
</evidence>
<dbReference type="EMBL" id="CAJGYO010000004">
    <property type="protein sequence ID" value="CAD6225987.1"/>
    <property type="molecule type" value="Genomic_DNA"/>
</dbReference>
<name>A0A811NPJ0_9POAL</name>
<evidence type="ECO:0000256" key="1">
    <source>
        <dbReference type="SAM" id="MobiDB-lite"/>
    </source>
</evidence>
<sequence length="150" mass="17104">MDADGYRHDGEYTEVEDGVDEDSEGAGAHVAELHHPDPRRQLEQEPRRQQDEQHHRHDDRPSVRRRHLPVSRAHLRCDYALLCLLATYTESNRVVRSASVWGVNKGPVNAIFGSKQPKGAKGSGGKRQRRAESSFITREERRRGLEFEVG</sequence>
<organism evidence="2 3">
    <name type="scientific">Miscanthus lutarioriparius</name>
    <dbReference type="NCBI Taxonomy" id="422564"/>
    <lineage>
        <taxon>Eukaryota</taxon>
        <taxon>Viridiplantae</taxon>
        <taxon>Streptophyta</taxon>
        <taxon>Embryophyta</taxon>
        <taxon>Tracheophyta</taxon>
        <taxon>Spermatophyta</taxon>
        <taxon>Magnoliopsida</taxon>
        <taxon>Liliopsida</taxon>
        <taxon>Poales</taxon>
        <taxon>Poaceae</taxon>
        <taxon>PACMAD clade</taxon>
        <taxon>Panicoideae</taxon>
        <taxon>Andropogonodae</taxon>
        <taxon>Andropogoneae</taxon>
        <taxon>Saccharinae</taxon>
        <taxon>Miscanthus</taxon>
    </lineage>
</organism>
<comment type="caution">
    <text evidence="2">The sequence shown here is derived from an EMBL/GenBank/DDBJ whole genome shotgun (WGS) entry which is preliminary data.</text>
</comment>
<feature type="region of interest" description="Disordered" evidence="1">
    <location>
        <begin position="1"/>
        <end position="69"/>
    </location>
</feature>
<feature type="region of interest" description="Disordered" evidence="1">
    <location>
        <begin position="112"/>
        <end position="150"/>
    </location>
</feature>
<accession>A0A811NPJ0</accession>
<keyword evidence="3" id="KW-1185">Reference proteome</keyword>
<dbReference type="AlphaFoldDB" id="A0A811NPJ0"/>
<dbReference type="Proteomes" id="UP000604825">
    <property type="component" value="Unassembled WGS sequence"/>
</dbReference>
<reference evidence="2" key="1">
    <citation type="submission" date="2020-10" db="EMBL/GenBank/DDBJ databases">
        <authorList>
            <person name="Han B."/>
            <person name="Lu T."/>
            <person name="Zhao Q."/>
            <person name="Huang X."/>
            <person name="Zhao Y."/>
        </authorList>
    </citation>
    <scope>NUCLEOTIDE SEQUENCE</scope>
</reference>